<dbReference type="AlphaFoldDB" id="U1SMY3"/>
<gene>
    <name evidence="2" type="ORF">HMPREF9244_00030</name>
</gene>
<comment type="caution">
    <text evidence="2">The sequence shown here is derived from an EMBL/GenBank/DDBJ whole genome shotgun (WGS) entry which is preliminary data.</text>
</comment>
<reference evidence="2 3" key="1">
    <citation type="submission" date="2013-08" db="EMBL/GenBank/DDBJ databases">
        <authorList>
            <person name="Weinstock G."/>
            <person name="Sodergren E."/>
            <person name="Wylie T."/>
            <person name="Fulton L."/>
            <person name="Fulton R."/>
            <person name="Fronick C."/>
            <person name="O'Laughlin M."/>
            <person name="Godfrey J."/>
            <person name="Miner T."/>
            <person name="Herter B."/>
            <person name="Appelbaum E."/>
            <person name="Cordes M."/>
            <person name="Lek S."/>
            <person name="Wollam A."/>
            <person name="Pepin K.H."/>
            <person name="Palsikar V.B."/>
            <person name="Mitreva M."/>
            <person name="Wilson R.K."/>
        </authorList>
    </citation>
    <scope>NUCLEOTIDE SEQUENCE [LARGE SCALE GENOMIC DNA]</scope>
    <source>
        <strain evidence="2 3">F0580</strain>
    </source>
</reference>
<accession>U1SMY3</accession>
<keyword evidence="3" id="KW-1185">Reference proteome</keyword>
<dbReference type="EMBL" id="AWSI01000004">
    <property type="protein sequence ID" value="ERH32027.1"/>
    <property type="molecule type" value="Genomic_DNA"/>
</dbReference>
<organism evidence="2 3">
    <name type="scientific">Alloscardovia omnicolens F0580</name>
    <dbReference type="NCBI Taxonomy" id="1321816"/>
    <lineage>
        <taxon>Bacteria</taxon>
        <taxon>Bacillati</taxon>
        <taxon>Actinomycetota</taxon>
        <taxon>Actinomycetes</taxon>
        <taxon>Bifidobacteriales</taxon>
        <taxon>Bifidobacteriaceae</taxon>
        <taxon>Alloscardovia</taxon>
    </lineage>
</organism>
<evidence type="ECO:0000313" key="3">
    <source>
        <dbReference type="Proteomes" id="UP000016519"/>
    </source>
</evidence>
<dbReference type="HOGENOM" id="CLU_2713426_0_0_11"/>
<name>U1SMY3_9BIFI</name>
<dbReference type="Proteomes" id="UP000016519">
    <property type="component" value="Unassembled WGS sequence"/>
</dbReference>
<proteinExistence type="predicted"/>
<feature type="compositionally biased region" description="Basic and acidic residues" evidence="1">
    <location>
        <begin position="1"/>
        <end position="19"/>
    </location>
</feature>
<evidence type="ECO:0000256" key="1">
    <source>
        <dbReference type="SAM" id="MobiDB-lite"/>
    </source>
</evidence>
<sequence>MLAKGYEKRKQTHRQEPQESLKIIQKPPRKAVTEAPQKGDNPCKSRDFEIKHMTYAPALNCIKYSVGIEPED</sequence>
<dbReference type="STRING" id="419015.HMPREF3214_01514"/>
<feature type="region of interest" description="Disordered" evidence="1">
    <location>
        <begin position="1"/>
        <end position="44"/>
    </location>
</feature>
<protein>
    <submittedName>
        <fullName evidence="2">Uncharacterized protein</fullName>
    </submittedName>
</protein>
<evidence type="ECO:0000313" key="2">
    <source>
        <dbReference type="EMBL" id="ERH32027.1"/>
    </source>
</evidence>